<feature type="domain" description="Pre-rRNA-processing protein RIX1 N-terminal" evidence="6">
    <location>
        <begin position="8"/>
        <end position="201"/>
    </location>
</feature>
<dbReference type="InterPro" id="IPR016024">
    <property type="entry name" value="ARM-type_fold"/>
</dbReference>
<dbReference type="InterPro" id="IPR011989">
    <property type="entry name" value="ARM-like"/>
</dbReference>
<keyword evidence="4" id="KW-0539">Nucleus</keyword>
<dbReference type="EMBL" id="PJQD01000097">
    <property type="protein sequence ID" value="POY70751.1"/>
    <property type="molecule type" value="Genomic_DNA"/>
</dbReference>
<proteinExistence type="inferred from homology"/>
<feature type="compositionally biased region" description="Low complexity" evidence="5">
    <location>
        <begin position="697"/>
        <end position="719"/>
    </location>
</feature>
<evidence type="ECO:0000313" key="8">
    <source>
        <dbReference type="Proteomes" id="UP000237144"/>
    </source>
</evidence>
<evidence type="ECO:0000256" key="2">
    <source>
        <dbReference type="ARBA" id="ARBA00010511"/>
    </source>
</evidence>
<name>A0A2S5B238_9BASI</name>
<protein>
    <recommendedName>
        <fullName evidence="3">Pre-rRNA-processing protein RIX1</fullName>
    </recommendedName>
</protein>
<feature type="compositionally biased region" description="Low complexity" evidence="5">
    <location>
        <begin position="783"/>
        <end position="794"/>
    </location>
</feature>
<dbReference type="GO" id="GO:0005634">
    <property type="term" value="C:nucleus"/>
    <property type="evidence" value="ECO:0007669"/>
    <property type="project" value="UniProtKB-SubCell"/>
</dbReference>
<evidence type="ECO:0000256" key="3">
    <source>
        <dbReference type="ARBA" id="ARBA00021502"/>
    </source>
</evidence>
<comment type="similarity">
    <text evidence="2">Belongs to the RIX1/PELP1 family.</text>
</comment>
<evidence type="ECO:0000313" key="7">
    <source>
        <dbReference type="EMBL" id="POY70751.1"/>
    </source>
</evidence>
<dbReference type="PANTHER" id="PTHR34105">
    <property type="entry name" value="PROLINE-, GLUTAMIC ACID- AND LEUCINE-RICH PROTEIN 1"/>
    <property type="match status" value="1"/>
</dbReference>
<feature type="compositionally biased region" description="Acidic residues" evidence="5">
    <location>
        <begin position="816"/>
        <end position="837"/>
    </location>
</feature>
<feature type="region of interest" description="Disordered" evidence="5">
    <location>
        <begin position="667"/>
        <end position="719"/>
    </location>
</feature>
<dbReference type="PANTHER" id="PTHR34105:SF1">
    <property type="entry name" value="PROLINE-, GLUTAMIC ACID- AND LEUCINE-RICH PROTEIN 1"/>
    <property type="match status" value="1"/>
</dbReference>
<comment type="caution">
    <text evidence="7">The sequence shown here is derived from an EMBL/GenBank/DDBJ whole genome shotgun (WGS) entry which is preliminary data.</text>
</comment>
<dbReference type="Gene3D" id="1.25.10.10">
    <property type="entry name" value="Leucine-rich Repeat Variant"/>
    <property type="match status" value="1"/>
</dbReference>
<dbReference type="Proteomes" id="UP000237144">
    <property type="component" value="Unassembled WGS sequence"/>
</dbReference>
<keyword evidence="8" id="KW-1185">Reference proteome</keyword>
<evidence type="ECO:0000259" key="6">
    <source>
        <dbReference type="Pfam" id="PF08167"/>
    </source>
</evidence>
<organism evidence="7 8">
    <name type="scientific">Rhodotorula taiwanensis</name>
    <dbReference type="NCBI Taxonomy" id="741276"/>
    <lineage>
        <taxon>Eukaryota</taxon>
        <taxon>Fungi</taxon>
        <taxon>Dikarya</taxon>
        <taxon>Basidiomycota</taxon>
        <taxon>Pucciniomycotina</taxon>
        <taxon>Microbotryomycetes</taxon>
        <taxon>Sporidiobolales</taxon>
        <taxon>Sporidiobolaceae</taxon>
        <taxon>Rhodotorula</taxon>
    </lineage>
</organism>
<comment type="subcellular location">
    <subcellularLocation>
        <location evidence="1">Nucleus</location>
    </subcellularLocation>
</comment>
<dbReference type="SUPFAM" id="SSF48371">
    <property type="entry name" value="ARM repeat"/>
    <property type="match status" value="1"/>
</dbReference>
<feature type="region of interest" description="Disordered" evidence="5">
    <location>
        <begin position="744"/>
        <end position="769"/>
    </location>
</feature>
<dbReference type="GO" id="GO:0006364">
    <property type="term" value="P:rRNA processing"/>
    <property type="evidence" value="ECO:0007669"/>
    <property type="project" value="TreeGrafter"/>
</dbReference>
<evidence type="ECO:0000256" key="1">
    <source>
        <dbReference type="ARBA" id="ARBA00004123"/>
    </source>
</evidence>
<dbReference type="AlphaFoldDB" id="A0A2S5B238"/>
<feature type="region of interest" description="Disordered" evidence="5">
    <location>
        <begin position="781"/>
        <end position="837"/>
    </location>
</feature>
<reference evidence="7 8" key="1">
    <citation type="journal article" date="2018" name="Front. Microbiol.">
        <title>Prospects for Fungal Bioremediation of Acidic Radioactive Waste Sites: Characterization and Genome Sequence of Rhodotorula taiwanensis MD1149.</title>
        <authorList>
            <person name="Tkavc R."/>
            <person name="Matrosova V.Y."/>
            <person name="Grichenko O.E."/>
            <person name="Gostincar C."/>
            <person name="Volpe R.P."/>
            <person name="Klimenkova P."/>
            <person name="Gaidamakova E.K."/>
            <person name="Zhou C.E."/>
            <person name="Stewart B.J."/>
            <person name="Lyman M.G."/>
            <person name="Malfatti S.A."/>
            <person name="Rubinfeld B."/>
            <person name="Courtot M."/>
            <person name="Singh J."/>
            <person name="Dalgard C.L."/>
            <person name="Hamilton T."/>
            <person name="Frey K.G."/>
            <person name="Gunde-Cimerman N."/>
            <person name="Dugan L."/>
            <person name="Daly M.J."/>
        </authorList>
    </citation>
    <scope>NUCLEOTIDE SEQUENCE [LARGE SCALE GENOMIC DNA]</scope>
    <source>
        <strain evidence="7 8">MD1149</strain>
    </source>
</reference>
<feature type="compositionally biased region" description="Gly residues" evidence="5">
    <location>
        <begin position="448"/>
        <end position="459"/>
    </location>
</feature>
<accession>A0A2S5B238</accession>
<dbReference type="OrthoDB" id="20900at2759"/>
<dbReference type="InterPro" id="IPR012583">
    <property type="entry name" value="RIX1_N"/>
</dbReference>
<dbReference type="STRING" id="741276.A0A2S5B238"/>
<evidence type="ECO:0000256" key="4">
    <source>
        <dbReference type="ARBA" id="ARBA00023242"/>
    </source>
</evidence>
<feature type="region of interest" description="Disordered" evidence="5">
    <location>
        <begin position="444"/>
        <end position="478"/>
    </location>
</feature>
<sequence>MSTALLEHVLANQLAQNELVPANASQVADLLQQQRVIALAEQEEGLHGPVLHRWQLRLSSLVSASNAPDIRAAGFRLFLVTFASSTTLVLAAGKNALSSAQSAMTSPKTPPSLFLAALDLARYILAKSTWHPEWARENVGAQTVQKVVSRVVEVASSPDGSELALPCIATIVSLIPLFPTALRPLAPSFHNLAISLLADGSSPALSDAGAQLFVSLYLLAPKGKDGLREAWKTGVEALVGSVNQLATHVVGGIFAEDITYNHGLSPLAMPALPTPDAHLALSRLETLNRVLLLALRTPTTEKAGPVAVPLGALLELGVRLAAFSTATPVKERTDPTLRTATYALLPRLQIQGCQLLAQLALATTSQLATHATTILSTLAKTLTTYDVRSPMRPAISTAYAIVLQGLGAAVDPEEGKKSLARVWRTVLEDIGAVALEPLVISQSTGESKTGGAGGSGSGGNSRRAKRQRMYDPSESMAQRRVALDDGDLEIARRGLQTLERLVRCPHAHFLPPALQLATSRMLLYLSLSPSFFLTHPLASTSTSFFPSTSANHALDIARQSPAFRRAVVSALQALLEQSFGGSGLEEKAVEVWRRAANDSDDHVRLVALRGLAHFGSVIHPIVPPQQPNSAYTRIRHEQKGGFVGDEEDFAETAEVFRLRVVPEREAIDDEDERMETEERVAAAAAAEEDERKRKLTAAPAAAPSFASSAPTSFSASSFAPPPAAAAVAASGASSFAALATPAFGSSALSTSPAGADKLGGSAPQATGSFAPVDVVAPSSFIESSTTARAASNTAHDSAAGGQSASEATTALRGEAGDDDDSDDDEMPAIDLGGSDEE</sequence>
<evidence type="ECO:0000256" key="5">
    <source>
        <dbReference type="SAM" id="MobiDB-lite"/>
    </source>
</evidence>
<gene>
    <name evidence="7" type="ORF">BMF94_6161</name>
</gene>
<dbReference type="Pfam" id="PF08167">
    <property type="entry name" value="RIX1"/>
    <property type="match status" value="1"/>
</dbReference>